<dbReference type="Pfam" id="PF07885">
    <property type="entry name" value="Ion_trans_2"/>
    <property type="match status" value="2"/>
</dbReference>
<keyword evidence="11 12" id="KW-0407">Ion channel</keyword>
<keyword evidence="10 13" id="KW-0472">Membrane</keyword>
<keyword evidence="3 12" id="KW-0813">Transport</keyword>
<evidence type="ECO:0000256" key="12">
    <source>
        <dbReference type="RuleBase" id="RU003857"/>
    </source>
</evidence>
<evidence type="ECO:0000313" key="15">
    <source>
        <dbReference type="EMBL" id="TRY91878.1"/>
    </source>
</evidence>
<feature type="domain" description="Potassium channel" evidence="14">
    <location>
        <begin position="97"/>
        <end position="160"/>
    </location>
</feature>
<dbReference type="AlphaFoldDB" id="A0A553QQ77"/>
<evidence type="ECO:0000256" key="1">
    <source>
        <dbReference type="ARBA" id="ARBA00004141"/>
    </source>
</evidence>
<evidence type="ECO:0000256" key="11">
    <source>
        <dbReference type="ARBA" id="ARBA00023303"/>
    </source>
</evidence>
<feature type="transmembrane region" description="Helical" evidence="13">
    <location>
        <begin position="348"/>
        <end position="366"/>
    </location>
</feature>
<dbReference type="OrthoDB" id="297496at2759"/>
<evidence type="ECO:0000256" key="4">
    <source>
        <dbReference type="ARBA" id="ARBA00022538"/>
    </source>
</evidence>
<dbReference type="PRINTS" id="PR01095">
    <property type="entry name" value="TASKCHANNEL"/>
</dbReference>
<evidence type="ECO:0000256" key="9">
    <source>
        <dbReference type="ARBA" id="ARBA00023065"/>
    </source>
</evidence>
<dbReference type="GO" id="GO:0030322">
    <property type="term" value="P:stabilization of membrane potential"/>
    <property type="evidence" value="ECO:0007669"/>
    <property type="project" value="TreeGrafter"/>
</dbReference>
<accession>A0A553QQ77</accession>
<dbReference type="Gene3D" id="1.10.287.70">
    <property type="match status" value="1"/>
</dbReference>
<dbReference type="InterPro" id="IPR003092">
    <property type="entry name" value="2pore_dom_K_chnl_TASK"/>
</dbReference>
<feature type="transmembrane region" description="Helical" evidence="13">
    <location>
        <begin position="292"/>
        <end position="312"/>
    </location>
</feature>
<evidence type="ECO:0000256" key="5">
    <source>
        <dbReference type="ARBA" id="ARBA00022692"/>
    </source>
</evidence>
<evidence type="ECO:0000256" key="10">
    <source>
        <dbReference type="ARBA" id="ARBA00023136"/>
    </source>
</evidence>
<feature type="transmembrane region" description="Helical" evidence="13">
    <location>
        <begin position="139"/>
        <end position="164"/>
    </location>
</feature>
<comment type="caution">
    <text evidence="15">The sequence shown here is derived from an EMBL/GenBank/DDBJ whole genome shotgun (WGS) entry which is preliminary data.</text>
</comment>
<evidence type="ECO:0000313" key="16">
    <source>
        <dbReference type="Proteomes" id="UP000316079"/>
    </source>
</evidence>
<keyword evidence="7" id="KW-0630">Potassium</keyword>
<dbReference type="PANTHER" id="PTHR11003">
    <property type="entry name" value="POTASSIUM CHANNEL, SUBFAMILY K"/>
    <property type="match status" value="1"/>
</dbReference>
<dbReference type="SUPFAM" id="SSF81324">
    <property type="entry name" value="Voltage-gated potassium channels"/>
    <property type="match status" value="2"/>
</dbReference>
<evidence type="ECO:0000256" key="8">
    <source>
        <dbReference type="ARBA" id="ARBA00022989"/>
    </source>
</evidence>
<keyword evidence="16" id="KW-1185">Reference proteome</keyword>
<dbReference type="EMBL" id="SRMA01025708">
    <property type="protein sequence ID" value="TRY91878.1"/>
    <property type="molecule type" value="Genomic_DNA"/>
</dbReference>
<dbReference type="STRING" id="623744.A0A553QQ77"/>
<sequence length="398" mass="45769">MLVQAQEQPDSESNRKGRCPRLFWRLFPHVLLILSLILYAVLGAQIFKSIEDKNHRNESEAFHAMLLKIVETVRNHTGPSTQLEVLEEIENILIDFRDEKESYQNWTFYRSLFFSCTVFTTVGYGRMYPVTSEGKVACVLYAMVGIPLMLLVISDVGDVLAVLLSKAYTRLSLFFKQSMRNYIRRQNRLQQISSPQVVADTEGIYTFNQDVVLHGTINNEQTFRNKSSFRRTSIQLRNNEEIFDHIVVKESLKVEAPLTKSCSCPDLDRIPPTNDMTKLFTSIGQEMEEFDVPLLVILLVVFAYMVICSQILKCWETQMDNFDAFYFTFITLTTIGFGDIVPKHPNFFMITFLFIITGMAIMSMAFKLGQSQIVSCYRRCIKCLSMGRVGINNDQDNA</sequence>
<keyword evidence="8 13" id="KW-1133">Transmembrane helix</keyword>
<dbReference type="GO" id="GO:0005886">
    <property type="term" value="C:plasma membrane"/>
    <property type="evidence" value="ECO:0007669"/>
    <property type="project" value="TreeGrafter"/>
</dbReference>
<keyword evidence="4" id="KW-0633">Potassium transport</keyword>
<evidence type="ECO:0000256" key="7">
    <source>
        <dbReference type="ARBA" id="ARBA00022958"/>
    </source>
</evidence>
<keyword evidence="6" id="KW-0631">Potassium channel</keyword>
<dbReference type="InterPro" id="IPR013099">
    <property type="entry name" value="K_chnl_dom"/>
</dbReference>
<evidence type="ECO:0000259" key="14">
    <source>
        <dbReference type="Pfam" id="PF07885"/>
    </source>
</evidence>
<feature type="domain" description="Potassium channel" evidence="14">
    <location>
        <begin position="300"/>
        <end position="370"/>
    </location>
</feature>
<evidence type="ECO:0000256" key="6">
    <source>
        <dbReference type="ARBA" id="ARBA00022826"/>
    </source>
</evidence>
<dbReference type="PRINTS" id="PR01333">
    <property type="entry name" value="2POREKCHANEL"/>
</dbReference>
<dbReference type="GO" id="GO:0015271">
    <property type="term" value="F:outward rectifier potassium channel activity"/>
    <property type="evidence" value="ECO:0007669"/>
    <property type="project" value="TreeGrafter"/>
</dbReference>
<dbReference type="Proteomes" id="UP000316079">
    <property type="component" value="Unassembled WGS sequence"/>
</dbReference>
<protein>
    <recommendedName>
        <fullName evidence="14">Potassium channel domain-containing protein</fullName>
    </recommendedName>
</protein>
<evidence type="ECO:0000256" key="13">
    <source>
        <dbReference type="SAM" id="Phobius"/>
    </source>
</evidence>
<feature type="transmembrane region" description="Helical" evidence="13">
    <location>
        <begin position="26"/>
        <end position="47"/>
    </location>
</feature>
<dbReference type="PANTHER" id="PTHR11003:SF346">
    <property type="entry name" value="POTASSIUM CHANNEL SUBFAMILY K MEMBER 18"/>
    <property type="match status" value="1"/>
</dbReference>
<gene>
    <name evidence="15" type="ORF">DNTS_015045</name>
</gene>
<name>A0A553QQ77_9TELE</name>
<feature type="transmembrane region" description="Helical" evidence="13">
    <location>
        <begin position="324"/>
        <end position="341"/>
    </location>
</feature>
<evidence type="ECO:0000256" key="3">
    <source>
        <dbReference type="ARBA" id="ARBA00022448"/>
    </source>
</evidence>
<reference evidence="15 16" key="1">
    <citation type="journal article" date="2019" name="Sci. Data">
        <title>Hybrid genome assembly and annotation of Danionella translucida.</title>
        <authorList>
            <person name="Kadobianskyi M."/>
            <person name="Schulze L."/>
            <person name="Schuelke M."/>
            <person name="Judkewitz B."/>
        </authorList>
    </citation>
    <scope>NUCLEOTIDE SEQUENCE [LARGE SCALE GENOMIC DNA]</scope>
    <source>
        <strain evidence="15 16">Bolton</strain>
    </source>
</reference>
<proteinExistence type="inferred from homology"/>
<comment type="similarity">
    <text evidence="2 12">Belongs to the two pore domain potassium channel (TC 1.A.1.8) family.</text>
</comment>
<evidence type="ECO:0000256" key="2">
    <source>
        <dbReference type="ARBA" id="ARBA00006666"/>
    </source>
</evidence>
<feature type="transmembrane region" description="Helical" evidence="13">
    <location>
        <begin position="107"/>
        <end position="127"/>
    </location>
</feature>
<comment type="subcellular location">
    <subcellularLocation>
        <location evidence="1">Membrane</location>
        <topology evidence="1">Multi-pass membrane protein</topology>
    </subcellularLocation>
</comment>
<dbReference type="InterPro" id="IPR003280">
    <property type="entry name" value="2pore_dom_K_chnl"/>
</dbReference>
<organism evidence="15 16">
    <name type="scientific">Danionella cerebrum</name>
    <dbReference type="NCBI Taxonomy" id="2873325"/>
    <lineage>
        <taxon>Eukaryota</taxon>
        <taxon>Metazoa</taxon>
        <taxon>Chordata</taxon>
        <taxon>Craniata</taxon>
        <taxon>Vertebrata</taxon>
        <taxon>Euteleostomi</taxon>
        <taxon>Actinopterygii</taxon>
        <taxon>Neopterygii</taxon>
        <taxon>Teleostei</taxon>
        <taxon>Ostariophysi</taxon>
        <taxon>Cypriniformes</taxon>
        <taxon>Danionidae</taxon>
        <taxon>Danioninae</taxon>
        <taxon>Danionella</taxon>
    </lineage>
</organism>
<keyword evidence="5 12" id="KW-0812">Transmembrane</keyword>
<keyword evidence="9 12" id="KW-0406">Ion transport</keyword>
<dbReference type="GO" id="GO:0022841">
    <property type="term" value="F:potassium ion leak channel activity"/>
    <property type="evidence" value="ECO:0007669"/>
    <property type="project" value="TreeGrafter"/>
</dbReference>